<evidence type="ECO:0000256" key="2">
    <source>
        <dbReference type="ARBA" id="ARBA00022900"/>
    </source>
</evidence>
<evidence type="ECO:0000313" key="7">
    <source>
        <dbReference type="Proteomes" id="UP000008068"/>
    </source>
</evidence>
<keyword evidence="2" id="KW-0722">Serine protease inhibitor</keyword>
<feature type="domain" description="TIL" evidence="5">
    <location>
        <begin position="50"/>
        <end position="112"/>
    </location>
</feature>
<dbReference type="OMA" id="CGPERHC"/>
<dbReference type="Gene3D" id="2.10.25.10">
    <property type="entry name" value="Laminin"/>
    <property type="match status" value="1"/>
</dbReference>
<dbReference type="PANTHER" id="PTHR23259">
    <property type="entry name" value="RIDDLE"/>
    <property type="match status" value="1"/>
</dbReference>
<keyword evidence="4" id="KW-0732">Signal</keyword>
<dbReference type="Proteomes" id="UP000008068">
    <property type="component" value="Unassembled WGS sequence"/>
</dbReference>
<name>G0NAR8_CAEBE</name>
<accession>G0NAR8</accession>
<dbReference type="InParanoid" id="G0NAR8"/>
<evidence type="ECO:0000259" key="5">
    <source>
        <dbReference type="Pfam" id="PF01826"/>
    </source>
</evidence>
<sequence length="166" mass="19182">MKLMVLLLLVVVASATVHLRHHGKRRTFPRHKVRAPARIHIRPERTAEDCQKHEHHLICGPEKHCDLTCENLFSKPNCIDVLTHSKCWHPRCVCNDGYVRNDAGVCIRATHCPNVYYEPASMRIEDNSDLTIEFKPVKFSRIGNHRVYKVGKKPKVHKPSELSIRI</sequence>
<evidence type="ECO:0000313" key="6">
    <source>
        <dbReference type="EMBL" id="EGT56401.1"/>
    </source>
</evidence>
<dbReference type="Pfam" id="PF01826">
    <property type="entry name" value="TIL"/>
    <property type="match status" value="1"/>
</dbReference>
<dbReference type="InterPro" id="IPR002919">
    <property type="entry name" value="TIL_dom"/>
</dbReference>
<dbReference type="EMBL" id="GL379855">
    <property type="protein sequence ID" value="EGT56401.1"/>
    <property type="molecule type" value="Genomic_DNA"/>
</dbReference>
<reference evidence="7" key="1">
    <citation type="submission" date="2011-07" db="EMBL/GenBank/DDBJ databases">
        <authorList>
            <consortium name="Caenorhabditis brenneri Sequencing and Analysis Consortium"/>
            <person name="Wilson R.K."/>
        </authorList>
    </citation>
    <scope>NUCLEOTIDE SEQUENCE [LARGE SCALE GENOMIC DNA]</scope>
    <source>
        <strain evidence="7">PB2801</strain>
    </source>
</reference>
<evidence type="ECO:0000256" key="1">
    <source>
        <dbReference type="ARBA" id="ARBA00022690"/>
    </source>
</evidence>
<keyword evidence="7" id="KW-1185">Reference proteome</keyword>
<dbReference type="SUPFAM" id="SSF57567">
    <property type="entry name" value="Serine protease inhibitors"/>
    <property type="match status" value="1"/>
</dbReference>
<dbReference type="AlphaFoldDB" id="G0NAR8"/>
<dbReference type="PANTHER" id="PTHR23259:SF81">
    <property type="entry name" value="TIL DOMAIN-CONTAINING PROTEIN"/>
    <property type="match status" value="1"/>
</dbReference>
<keyword evidence="1" id="KW-0646">Protease inhibitor</keyword>
<proteinExistence type="predicted"/>
<dbReference type="HOGENOM" id="CLU_1604198_0_0_1"/>
<dbReference type="InterPro" id="IPR036084">
    <property type="entry name" value="Ser_inhib-like_sf"/>
</dbReference>
<evidence type="ECO:0000256" key="3">
    <source>
        <dbReference type="ARBA" id="ARBA00023157"/>
    </source>
</evidence>
<dbReference type="InterPro" id="IPR051368">
    <property type="entry name" value="SerProtInhib-TIL_Domain"/>
</dbReference>
<gene>
    <name evidence="6" type="ORF">CAEBREN_01436</name>
</gene>
<organism evidence="7">
    <name type="scientific">Caenorhabditis brenneri</name>
    <name type="common">Nematode worm</name>
    <dbReference type="NCBI Taxonomy" id="135651"/>
    <lineage>
        <taxon>Eukaryota</taxon>
        <taxon>Metazoa</taxon>
        <taxon>Ecdysozoa</taxon>
        <taxon>Nematoda</taxon>
        <taxon>Chromadorea</taxon>
        <taxon>Rhabditida</taxon>
        <taxon>Rhabditina</taxon>
        <taxon>Rhabditomorpha</taxon>
        <taxon>Rhabditoidea</taxon>
        <taxon>Rhabditidae</taxon>
        <taxon>Peloderinae</taxon>
        <taxon>Caenorhabditis</taxon>
    </lineage>
</organism>
<dbReference type="OrthoDB" id="671595at2759"/>
<protein>
    <recommendedName>
        <fullName evidence="5">TIL domain-containing protein</fullName>
    </recommendedName>
</protein>
<dbReference type="FunCoup" id="G0NAR8">
    <property type="interactions" value="29"/>
</dbReference>
<keyword evidence="3" id="KW-1015">Disulfide bond</keyword>
<dbReference type="CDD" id="cd19941">
    <property type="entry name" value="TIL"/>
    <property type="match status" value="1"/>
</dbReference>
<dbReference type="eggNOG" id="ENOG502TDKQ">
    <property type="taxonomic scope" value="Eukaryota"/>
</dbReference>
<feature type="chain" id="PRO_5013311348" description="TIL domain-containing protein" evidence="4">
    <location>
        <begin position="16"/>
        <end position="166"/>
    </location>
</feature>
<evidence type="ECO:0000256" key="4">
    <source>
        <dbReference type="SAM" id="SignalP"/>
    </source>
</evidence>
<feature type="signal peptide" evidence="4">
    <location>
        <begin position="1"/>
        <end position="15"/>
    </location>
</feature>
<dbReference type="GO" id="GO:0004867">
    <property type="term" value="F:serine-type endopeptidase inhibitor activity"/>
    <property type="evidence" value="ECO:0007669"/>
    <property type="project" value="UniProtKB-KW"/>
</dbReference>